<evidence type="ECO:0000256" key="1">
    <source>
        <dbReference type="SAM" id="Coils"/>
    </source>
</evidence>
<dbReference type="Proteomes" id="UP001497623">
    <property type="component" value="Unassembled WGS sequence"/>
</dbReference>
<organism evidence="3 4">
    <name type="scientific">Meganyctiphanes norvegica</name>
    <name type="common">Northern krill</name>
    <name type="synonym">Thysanopoda norvegica</name>
    <dbReference type="NCBI Taxonomy" id="48144"/>
    <lineage>
        <taxon>Eukaryota</taxon>
        <taxon>Metazoa</taxon>
        <taxon>Ecdysozoa</taxon>
        <taxon>Arthropoda</taxon>
        <taxon>Crustacea</taxon>
        <taxon>Multicrustacea</taxon>
        <taxon>Malacostraca</taxon>
        <taxon>Eumalacostraca</taxon>
        <taxon>Eucarida</taxon>
        <taxon>Euphausiacea</taxon>
        <taxon>Euphausiidae</taxon>
        <taxon>Meganyctiphanes</taxon>
    </lineage>
</organism>
<proteinExistence type="predicted"/>
<evidence type="ECO:0008006" key="5">
    <source>
        <dbReference type="Google" id="ProtNLM"/>
    </source>
</evidence>
<comment type="caution">
    <text evidence="3">The sequence shown here is derived from an EMBL/GenBank/DDBJ whole genome shotgun (WGS) entry which is preliminary data.</text>
</comment>
<evidence type="ECO:0000313" key="4">
    <source>
        <dbReference type="Proteomes" id="UP001497623"/>
    </source>
</evidence>
<evidence type="ECO:0000313" key="3">
    <source>
        <dbReference type="EMBL" id="CAL4080917.1"/>
    </source>
</evidence>
<name>A0AAV2QCU6_MEGNR</name>
<keyword evidence="4" id="KW-1185">Reference proteome</keyword>
<feature type="region of interest" description="Disordered" evidence="2">
    <location>
        <begin position="32"/>
        <end position="105"/>
    </location>
</feature>
<feature type="coiled-coil region" evidence="1">
    <location>
        <begin position="132"/>
        <end position="194"/>
    </location>
</feature>
<feature type="compositionally biased region" description="Polar residues" evidence="2">
    <location>
        <begin position="47"/>
        <end position="62"/>
    </location>
</feature>
<dbReference type="AlphaFoldDB" id="A0AAV2QCU6"/>
<keyword evidence="1" id="KW-0175">Coiled coil</keyword>
<protein>
    <recommendedName>
        <fullName evidence="5">BZIP domain-containing protein</fullName>
    </recommendedName>
</protein>
<accession>A0AAV2QCU6</accession>
<sequence length="225" mass="25073">MVAPLSLPKPSYNLVKVPKIDSSQNRLRLRAIRAGGKLSPRHRNDDTITTSARTPPTENNPVSDRIPSPGPSSSDSTEGQLIVENLPFRSQRKRNLSETTITSDAPSVSTKVKAYELEPLSDPTLERCRKNALNAKINREAKKKHLAELERRVENVSRERDTLAEENENLRDAKIKLEQQVKHLNNILKNQSKLATLLGKIDQSKVSIDLSAQSENEVISSVSGR</sequence>
<gene>
    <name evidence="3" type="ORF">MNOR_LOCUS11420</name>
</gene>
<reference evidence="3 4" key="1">
    <citation type="submission" date="2024-05" db="EMBL/GenBank/DDBJ databases">
        <authorList>
            <person name="Wallberg A."/>
        </authorList>
    </citation>
    <scope>NUCLEOTIDE SEQUENCE [LARGE SCALE GENOMIC DNA]</scope>
</reference>
<dbReference type="EMBL" id="CAXKWB010006001">
    <property type="protein sequence ID" value="CAL4080917.1"/>
    <property type="molecule type" value="Genomic_DNA"/>
</dbReference>
<evidence type="ECO:0000256" key="2">
    <source>
        <dbReference type="SAM" id="MobiDB-lite"/>
    </source>
</evidence>